<dbReference type="PANTHER" id="PTHR38462:SF1">
    <property type="entry name" value="YPRB RIBONUCLEASE H-LIKE DOMAIN-CONTAINING PROTEIN"/>
    <property type="match status" value="1"/>
</dbReference>
<reference evidence="3" key="1">
    <citation type="submission" date="2011-02" db="EMBL/GenBank/DDBJ databases">
        <title>Complete sequence of Methanobacterium sp. AL-21.</title>
        <authorList>
            <consortium name="US DOE Joint Genome Institute"/>
            <person name="Lucas S."/>
            <person name="Copeland A."/>
            <person name="Lapidus A."/>
            <person name="Cheng J.-F."/>
            <person name="Goodwin L."/>
            <person name="Pitluck S."/>
            <person name="Chertkov O."/>
            <person name="Detter J.C."/>
            <person name="Han C."/>
            <person name="Tapia R."/>
            <person name="Land M."/>
            <person name="Hauser L."/>
            <person name="Kyrpides N."/>
            <person name="Ivanova N."/>
            <person name="Mikhailova N."/>
            <person name="Pagani I."/>
            <person name="Cadillo-Quiroz H."/>
            <person name="Imachi H."/>
            <person name="Zinder S."/>
            <person name="Liu W."/>
            <person name="Woyke T."/>
        </authorList>
    </citation>
    <scope>NUCLEOTIDE SEQUENCE [LARGE SCALE GENOMIC DNA]</scope>
    <source>
        <strain evidence="3">AL-21</strain>
    </source>
</reference>
<dbReference type="GeneID" id="10277871"/>
<dbReference type="HOGENOM" id="CLU_759948_0_0_2"/>
<dbReference type="SUPFAM" id="SSF53098">
    <property type="entry name" value="Ribonuclease H-like"/>
    <property type="match status" value="1"/>
</dbReference>
<dbReference type="AlphaFoldDB" id="F0T833"/>
<feature type="domain" description="YprB ribonuclease H-like" evidence="1">
    <location>
        <begin position="146"/>
        <end position="311"/>
    </location>
</feature>
<gene>
    <name evidence="2" type="ordered locus">Metbo_1420</name>
</gene>
<dbReference type="eggNOG" id="arCOG03130">
    <property type="taxonomic scope" value="Archaea"/>
</dbReference>
<dbReference type="Proteomes" id="UP000007490">
    <property type="component" value="Chromosome"/>
</dbReference>
<dbReference type="EMBL" id="CP002551">
    <property type="protein sequence ID" value="ADZ09659.1"/>
    <property type="molecule type" value="Genomic_DNA"/>
</dbReference>
<dbReference type="InterPro" id="IPR036397">
    <property type="entry name" value="RNaseH_sf"/>
</dbReference>
<dbReference type="InterPro" id="IPR012337">
    <property type="entry name" value="RNaseH-like_sf"/>
</dbReference>
<accession>F0T833</accession>
<dbReference type="OrthoDB" id="211024at2157"/>
<dbReference type="Pfam" id="PF13482">
    <property type="entry name" value="RNase_H_2"/>
    <property type="match status" value="1"/>
</dbReference>
<proteinExistence type="predicted"/>
<dbReference type="PANTHER" id="PTHR38462">
    <property type="entry name" value="EXONUCLEASE-LIKE PROTEIN"/>
    <property type="match status" value="1"/>
</dbReference>
<keyword evidence="3" id="KW-1185">Reference proteome</keyword>
<name>F0T833_METLA</name>
<protein>
    <recommendedName>
        <fullName evidence="1">YprB ribonuclease H-like domain-containing protein</fullName>
    </recommendedName>
</protein>
<dbReference type="InterPro" id="IPR038720">
    <property type="entry name" value="YprB_RNase_H-like_dom"/>
</dbReference>
<organism evidence="2 3">
    <name type="scientific">Methanobacterium lacus (strain AL-21)</name>
    <dbReference type="NCBI Taxonomy" id="877455"/>
    <lineage>
        <taxon>Archaea</taxon>
        <taxon>Methanobacteriati</taxon>
        <taxon>Methanobacteriota</taxon>
        <taxon>Methanomada group</taxon>
        <taxon>Methanobacteria</taxon>
        <taxon>Methanobacteriales</taxon>
        <taxon>Methanobacteriaceae</taxon>
        <taxon>Methanobacterium</taxon>
    </lineage>
</organism>
<dbReference type="RefSeq" id="WP_013645010.1">
    <property type="nucleotide sequence ID" value="NC_015216.1"/>
</dbReference>
<reference evidence="2 3" key="2">
    <citation type="journal article" date="2014" name="Int. J. Syst. Evol. Microbiol.">
        <title>Methanobacterium paludis sp. nov. and a novel strain of Methanobacterium lacus isolated from northern peatlands.</title>
        <authorList>
            <person name="Cadillo-Quiroz H."/>
            <person name="Brauer S.L."/>
            <person name="Goodson N."/>
            <person name="Yavitt J.B."/>
            <person name="Zinder S.H."/>
        </authorList>
    </citation>
    <scope>NUCLEOTIDE SEQUENCE [LARGE SCALE GENOMIC DNA]</scope>
    <source>
        <strain evidence="2 3">AL-21</strain>
    </source>
</reference>
<evidence type="ECO:0000259" key="1">
    <source>
        <dbReference type="Pfam" id="PF13482"/>
    </source>
</evidence>
<evidence type="ECO:0000313" key="2">
    <source>
        <dbReference type="EMBL" id="ADZ09659.1"/>
    </source>
</evidence>
<evidence type="ECO:0000313" key="3">
    <source>
        <dbReference type="Proteomes" id="UP000007490"/>
    </source>
</evidence>
<dbReference type="Gene3D" id="3.30.420.10">
    <property type="entry name" value="Ribonuclease H-like superfamily/Ribonuclease H"/>
    <property type="match status" value="1"/>
</dbReference>
<dbReference type="KEGG" id="mel:Metbo_1420"/>
<dbReference type="GO" id="GO:0003676">
    <property type="term" value="F:nucleic acid binding"/>
    <property type="evidence" value="ECO:0007669"/>
    <property type="project" value="InterPro"/>
</dbReference>
<dbReference type="STRING" id="877455.Metbo_1420"/>
<sequence>MSFNGSLETEELRSKLIKEYMETSMDDAFNGEILETAHGSCYKISDSRKLKLNTLPKSKAKSNLLSDLKIIKGIGNFKEQKLNSEGYLTVEDLKEHPTYSGEACKLLELLDEENTSNITDYVTCRYPKSHPSALYSSCFSSDDNFLFMDIETLGLKSVPLILIGVSRFENKKITVDQFLLRDLKDEVSALEAFNSTVDEDTIFVSFNGQTFDIPYIKDRLNHHHIKTDLQRNHLDLMHFSRRAWKNHLPNCKLQTIEKHLFDFEREDDVPSSMVPSFYKTYLETGNIGTLIPIVEHNREDVITLARILSRLNTEMDI</sequence>